<gene>
    <name evidence="2" type="ORF">GCM10010515_71290</name>
</gene>
<keyword evidence="3" id="KW-1185">Reference proteome</keyword>
<name>A0A918NT84_9ACTN</name>
<comment type="caution">
    <text evidence="2">The sequence shown here is derived from an EMBL/GenBank/DDBJ whole genome shotgun (WGS) entry which is preliminary data.</text>
</comment>
<dbReference type="AlphaFoldDB" id="A0A918NT84"/>
<evidence type="ECO:0000313" key="3">
    <source>
        <dbReference type="Proteomes" id="UP000645555"/>
    </source>
</evidence>
<feature type="compositionally biased region" description="Low complexity" evidence="1">
    <location>
        <begin position="1"/>
        <end position="14"/>
    </location>
</feature>
<reference evidence="2" key="1">
    <citation type="journal article" date="2014" name="Int. J. Syst. Evol. Microbiol.">
        <title>Complete genome sequence of Corynebacterium casei LMG S-19264T (=DSM 44701T), isolated from a smear-ripened cheese.</title>
        <authorList>
            <consortium name="US DOE Joint Genome Institute (JGI-PGF)"/>
            <person name="Walter F."/>
            <person name="Albersmeier A."/>
            <person name="Kalinowski J."/>
            <person name="Ruckert C."/>
        </authorList>
    </citation>
    <scope>NUCLEOTIDE SEQUENCE</scope>
    <source>
        <strain evidence="2">JCM 4956</strain>
    </source>
</reference>
<organism evidence="2 3">
    <name type="scientific">Streptomyces fructofermentans</name>
    <dbReference type="NCBI Taxonomy" id="152141"/>
    <lineage>
        <taxon>Bacteria</taxon>
        <taxon>Bacillati</taxon>
        <taxon>Actinomycetota</taxon>
        <taxon>Actinomycetes</taxon>
        <taxon>Kitasatosporales</taxon>
        <taxon>Streptomycetaceae</taxon>
        <taxon>Streptomyces</taxon>
    </lineage>
</organism>
<accession>A0A918NT84</accession>
<proteinExistence type="predicted"/>
<evidence type="ECO:0000256" key="1">
    <source>
        <dbReference type="SAM" id="MobiDB-lite"/>
    </source>
</evidence>
<sequence length="82" mass="8518">MPSRFAGRRPASAPAAPPDPSRLRARPAHVLAAPPAAEPGRASLAPLLDYAQRPARGAELTVGGGRAPGVWRARTWGNLSCD</sequence>
<protein>
    <submittedName>
        <fullName evidence="2">Uncharacterized protein</fullName>
    </submittedName>
</protein>
<reference evidence="2" key="2">
    <citation type="submission" date="2020-09" db="EMBL/GenBank/DDBJ databases">
        <authorList>
            <person name="Sun Q."/>
            <person name="Ohkuma M."/>
        </authorList>
    </citation>
    <scope>NUCLEOTIDE SEQUENCE</scope>
    <source>
        <strain evidence="2">JCM 4956</strain>
    </source>
</reference>
<dbReference type="EMBL" id="BMWD01000041">
    <property type="protein sequence ID" value="GGX94176.1"/>
    <property type="molecule type" value="Genomic_DNA"/>
</dbReference>
<dbReference type="Proteomes" id="UP000645555">
    <property type="component" value="Unassembled WGS sequence"/>
</dbReference>
<feature type="region of interest" description="Disordered" evidence="1">
    <location>
        <begin position="1"/>
        <end position="23"/>
    </location>
</feature>
<evidence type="ECO:0000313" key="2">
    <source>
        <dbReference type="EMBL" id="GGX94176.1"/>
    </source>
</evidence>